<feature type="domain" description="CHK kinase-like" evidence="1">
    <location>
        <begin position="532"/>
        <end position="734"/>
    </location>
</feature>
<dbReference type="InterPro" id="IPR004119">
    <property type="entry name" value="EcKL"/>
</dbReference>
<evidence type="ECO:0000313" key="2">
    <source>
        <dbReference type="EMBL" id="KAF2879861.1"/>
    </source>
</evidence>
<feature type="domain" description="CHK kinase-like" evidence="1">
    <location>
        <begin position="120"/>
        <end position="322"/>
    </location>
</feature>
<dbReference type="Pfam" id="PF02958">
    <property type="entry name" value="EcKL"/>
    <property type="match status" value="2"/>
</dbReference>
<dbReference type="EMBL" id="VTPC01091064">
    <property type="protein sequence ID" value="KAF2879861.1"/>
    <property type="molecule type" value="Genomic_DNA"/>
</dbReference>
<dbReference type="AlphaFoldDB" id="A0A8K0C6W9"/>
<sequence>MVTITENDCKQILANYYTDERKYKFKGFSLRPISDEVNGFMSNHLLLKINVENGLKGELRFFAKTLLVEQDAIVAFAKDGKMFNKEISCYKFLQDIKNQFPDFDTSFVPRYYYSRGDEFIIFEDLTESGYKMWDGPLNLDLEHLKLSLDAIARFHAASFLFEEVKSKKLGRQYSLIEDYGESFNEALYYNKEEYLGFQYLRSSLRGVCALVDVVPKKTLSASDFKNKLKDLFAQAFEDVKPSQQFRNVWCNGDLWTKNVMFKYENGIPVSSKIFDFQLQRYNPPAHDVLFMIYQTTSKEIRQEYFDYLLEYYYESLRVELEKFGYEVENILSKDEFDLSIKAVFPLIKLTKAIYKSLSAISKESYKEITNDPQLYAYVTFNDRSEFILKEFEKTKDYRDLMTALLEDLEDLFTHQKITIEECQKIVRNKLETFKYDLIDYQIVPFNERCGFLGDHSNLKVKIKLDNKIRNLSFFVKSIPKEKGQKNFVVSSSLFYKEMKFFMDIIPKMISNSITCVQDCVPKCYLALLNDVLVFDDYTLKGYITLSSRISYNYETVLLIINRLAKLSASSLIVEEKLSDLTGTTYRLGDYYEKELVEGFYRDTKACMDAMEATIKGTLTQIDLFPDPNSRMNQELFKKRATKTIYRMIENVKPSKKYRNTICHGDLWSNNILIKYENNLPIDCIFVDFQTTRYNPPAHDLMGFLYLSTDRQFRSKYMKEILNYYHSEISKVFNQFGIDTNKVLPYEEFMMSCEDLKEYAIIQCVEHFQNIILSSEQMEELFSDQEYAKKILFEDRSPFIKKICEADPVYKEKMRECITDLREICENADFLD</sequence>
<accession>A0A8K0C6W9</accession>
<reference evidence="2" key="1">
    <citation type="submission" date="2019-08" db="EMBL/GenBank/DDBJ databases">
        <title>The genome of the North American firefly Photinus pyralis.</title>
        <authorList>
            <consortium name="Photinus pyralis genome working group"/>
            <person name="Fallon T.R."/>
            <person name="Sander Lower S.E."/>
            <person name="Weng J.-K."/>
        </authorList>
    </citation>
    <scope>NUCLEOTIDE SEQUENCE</scope>
    <source>
        <strain evidence="2">TRF0915ILg1</strain>
        <tissue evidence="2">Whole body</tissue>
    </source>
</reference>
<evidence type="ECO:0000259" key="1">
    <source>
        <dbReference type="SMART" id="SM00587"/>
    </source>
</evidence>
<keyword evidence="3" id="KW-1185">Reference proteome</keyword>
<dbReference type="SMART" id="SM00587">
    <property type="entry name" value="CHK"/>
    <property type="match status" value="2"/>
</dbReference>
<evidence type="ECO:0000313" key="3">
    <source>
        <dbReference type="Proteomes" id="UP000801492"/>
    </source>
</evidence>
<name>A0A8K0C6W9_IGNLU</name>
<dbReference type="SUPFAM" id="SSF56112">
    <property type="entry name" value="Protein kinase-like (PK-like)"/>
    <property type="match status" value="2"/>
</dbReference>
<dbReference type="InterPro" id="IPR011009">
    <property type="entry name" value="Kinase-like_dom_sf"/>
</dbReference>
<dbReference type="Proteomes" id="UP000801492">
    <property type="component" value="Unassembled WGS sequence"/>
</dbReference>
<dbReference type="InterPro" id="IPR015897">
    <property type="entry name" value="CHK_kinase-like"/>
</dbReference>
<proteinExistence type="predicted"/>
<organism evidence="2 3">
    <name type="scientific">Ignelater luminosus</name>
    <name type="common">Cucubano</name>
    <name type="synonym">Pyrophorus luminosus</name>
    <dbReference type="NCBI Taxonomy" id="2038154"/>
    <lineage>
        <taxon>Eukaryota</taxon>
        <taxon>Metazoa</taxon>
        <taxon>Ecdysozoa</taxon>
        <taxon>Arthropoda</taxon>
        <taxon>Hexapoda</taxon>
        <taxon>Insecta</taxon>
        <taxon>Pterygota</taxon>
        <taxon>Neoptera</taxon>
        <taxon>Endopterygota</taxon>
        <taxon>Coleoptera</taxon>
        <taxon>Polyphaga</taxon>
        <taxon>Elateriformia</taxon>
        <taxon>Elateroidea</taxon>
        <taxon>Elateridae</taxon>
        <taxon>Agrypninae</taxon>
        <taxon>Pyrophorini</taxon>
        <taxon>Ignelater</taxon>
    </lineage>
</organism>
<dbReference type="OrthoDB" id="190089at2759"/>
<protein>
    <recommendedName>
        <fullName evidence="1">CHK kinase-like domain-containing protein</fullName>
    </recommendedName>
</protein>
<dbReference type="Gene3D" id="3.90.1200.10">
    <property type="match status" value="2"/>
</dbReference>
<dbReference type="PANTHER" id="PTHR11012:SF48">
    <property type="entry name" value="CHK KINASE-LIKE DOMAIN-CONTAINING PROTEIN-RELATED"/>
    <property type="match status" value="1"/>
</dbReference>
<comment type="caution">
    <text evidence="2">The sequence shown here is derived from an EMBL/GenBank/DDBJ whole genome shotgun (WGS) entry which is preliminary data.</text>
</comment>
<gene>
    <name evidence="2" type="ORF">ILUMI_26318</name>
</gene>
<dbReference type="PANTHER" id="PTHR11012">
    <property type="entry name" value="PROTEIN KINASE-LIKE DOMAIN-CONTAINING"/>
    <property type="match status" value="1"/>
</dbReference>